<name>A0A8J7J6X2_9RHOB</name>
<dbReference type="RefSeq" id="WP_199025346.1">
    <property type="nucleotide sequence ID" value="NZ_JAELVR010000008.1"/>
</dbReference>
<evidence type="ECO:0000313" key="2">
    <source>
        <dbReference type="Proteomes" id="UP000619079"/>
    </source>
</evidence>
<evidence type="ECO:0000313" key="1">
    <source>
        <dbReference type="EMBL" id="MBJ6372470.1"/>
    </source>
</evidence>
<dbReference type="Gene3D" id="1.10.1660.10">
    <property type="match status" value="1"/>
</dbReference>
<reference evidence="1" key="1">
    <citation type="submission" date="2020-12" db="EMBL/GenBank/DDBJ databases">
        <title>Sedimentitalea sp. nov., isolated from sand in Incheon.</title>
        <authorList>
            <person name="Kim W."/>
        </authorList>
    </citation>
    <scope>NUCLEOTIDE SEQUENCE</scope>
    <source>
        <strain evidence="1">CAU 1593</strain>
    </source>
</reference>
<keyword evidence="2" id="KW-1185">Reference proteome</keyword>
<accession>A0A8J7J6X2</accession>
<dbReference type="AlphaFoldDB" id="A0A8J7J6X2"/>
<protein>
    <recommendedName>
        <fullName evidence="3">Chaperone modulatory protein CbpM</fullName>
    </recommendedName>
</protein>
<organism evidence="1 2">
    <name type="scientific">Sedimentitalea arenosa</name>
    <dbReference type="NCBI Taxonomy" id="2798803"/>
    <lineage>
        <taxon>Bacteria</taxon>
        <taxon>Pseudomonadati</taxon>
        <taxon>Pseudomonadota</taxon>
        <taxon>Alphaproteobacteria</taxon>
        <taxon>Rhodobacterales</taxon>
        <taxon>Paracoccaceae</taxon>
        <taxon>Sedimentitalea</taxon>
    </lineage>
</organism>
<dbReference type="EMBL" id="JAELVR010000008">
    <property type="protein sequence ID" value="MBJ6372470.1"/>
    <property type="molecule type" value="Genomic_DNA"/>
</dbReference>
<comment type="caution">
    <text evidence="1">The sequence shown here is derived from an EMBL/GenBank/DDBJ whole genome shotgun (WGS) entry which is preliminary data.</text>
</comment>
<evidence type="ECO:0008006" key="3">
    <source>
        <dbReference type="Google" id="ProtNLM"/>
    </source>
</evidence>
<dbReference type="Proteomes" id="UP000619079">
    <property type="component" value="Unassembled WGS sequence"/>
</dbReference>
<sequence>MTVHYTETQVIAAVTRLTPKRLSRFVQAEFVTPVLSDTGPKFRDIDRVRLELLCELSDDFDLDEDALGVIISLIDQLHSVRSDLRRVLSAVQQEPTEVRERIAKALAGV</sequence>
<proteinExistence type="predicted"/>
<gene>
    <name evidence="1" type="ORF">JF290_13125</name>
</gene>